<organism evidence="3">
    <name type="scientific">marine sediment metagenome</name>
    <dbReference type="NCBI Taxonomy" id="412755"/>
    <lineage>
        <taxon>unclassified sequences</taxon>
        <taxon>metagenomes</taxon>
        <taxon>ecological metagenomes</taxon>
    </lineage>
</organism>
<dbReference type="Gene3D" id="1.10.287.1080">
    <property type="entry name" value="MazG-like"/>
    <property type="match status" value="1"/>
</dbReference>
<dbReference type="EMBL" id="LAZR01000400">
    <property type="protein sequence ID" value="KKN70626.1"/>
    <property type="molecule type" value="Genomic_DNA"/>
</dbReference>
<comment type="caution">
    <text evidence="3">The sequence shown here is derived from an EMBL/GenBank/DDBJ whole genome shotgun (WGS) entry which is preliminary data.</text>
</comment>
<reference evidence="3" key="1">
    <citation type="journal article" date="2015" name="Nature">
        <title>Complex archaea that bridge the gap between prokaryotes and eukaryotes.</title>
        <authorList>
            <person name="Spang A."/>
            <person name="Saw J.H."/>
            <person name="Jorgensen S.L."/>
            <person name="Zaremba-Niedzwiedzka K."/>
            <person name="Martijn J."/>
            <person name="Lind A.E."/>
            <person name="van Eijk R."/>
            <person name="Schleper C."/>
            <person name="Guy L."/>
            <person name="Ettema T.J."/>
        </authorList>
    </citation>
    <scope>NUCLEOTIDE SEQUENCE</scope>
</reference>
<dbReference type="AlphaFoldDB" id="A0A0F9VAN7"/>
<dbReference type="PIRSF" id="PIRSF006639">
    <property type="entry name" value="UCP006639_pph"/>
    <property type="match status" value="1"/>
</dbReference>
<proteinExistence type="predicted"/>
<dbReference type="InterPro" id="IPR011379">
    <property type="entry name" value="MazG-related_GP37"/>
</dbReference>
<dbReference type="CDD" id="cd11541">
    <property type="entry name" value="NTP-PPase_u4"/>
    <property type="match status" value="1"/>
</dbReference>
<dbReference type="Pfam" id="PF03819">
    <property type="entry name" value="MazG"/>
    <property type="match status" value="1"/>
</dbReference>
<feature type="domain" description="NTP pyrophosphohydrolase MazG-like" evidence="2">
    <location>
        <begin position="39"/>
        <end position="103"/>
    </location>
</feature>
<dbReference type="InterPro" id="IPR004518">
    <property type="entry name" value="MazG-like_dom"/>
</dbReference>
<evidence type="ECO:0000259" key="2">
    <source>
        <dbReference type="Pfam" id="PF03819"/>
    </source>
</evidence>
<gene>
    <name evidence="3" type="ORF">LCGC14_0428990</name>
</gene>
<evidence type="ECO:0000313" key="3">
    <source>
        <dbReference type="EMBL" id="KKN70626.1"/>
    </source>
</evidence>
<dbReference type="SUPFAM" id="SSF101386">
    <property type="entry name" value="all-alpha NTP pyrophosphatases"/>
    <property type="match status" value="1"/>
</dbReference>
<sequence>MNPTEYQKLAGRTECNQRDARVRMDTFSLTSIRLNHAALGLTGEVGELCSAIEKWIYYGQGLDRINLIEELGDCLWYIALTCNVIGVDLGSVMEANISKLCKWYPEKYTDRQAAEENRDRQAERKQLEEFREEMH</sequence>
<evidence type="ECO:0000256" key="1">
    <source>
        <dbReference type="SAM" id="MobiDB-lite"/>
    </source>
</evidence>
<protein>
    <recommendedName>
        <fullName evidence="2">NTP pyrophosphohydrolase MazG-like domain-containing protein</fullName>
    </recommendedName>
</protein>
<name>A0A0F9VAN7_9ZZZZ</name>
<feature type="region of interest" description="Disordered" evidence="1">
    <location>
        <begin position="112"/>
        <end position="135"/>
    </location>
</feature>
<accession>A0A0F9VAN7</accession>